<evidence type="ECO:0000313" key="2">
    <source>
        <dbReference type="EnsemblPlants" id="ONIVA07G20250.1"/>
    </source>
</evidence>
<feature type="compositionally biased region" description="Basic and acidic residues" evidence="1">
    <location>
        <begin position="32"/>
        <end position="41"/>
    </location>
</feature>
<feature type="region of interest" description="Disordered" evidence="1">
    <location>
        <begin position="147"/>
        <end position="169"/>
    </location>
</feature>
<dbReference type="HOGENOM" id="CLU_1350810_0_0_1"/>
<sequence>MWGPHKSYPPLSLSLRECGTVASGGGDLGVALERRQRRAGEGRSGGGGDRDRRGRLAVGRKKTGHENGRVLATLSPVTVLSTTMLHALSAGHDAPASAVLPPRPRTRKGRLRLATATRVGIPSKMAASGGGYSCTCDGGCVEGGRSGAGGGGAAAADGRGRRAEPADNDATTRELGGICVEHSPAGCRGNRQGAIDEDWLDCG</sequence>
<dbReference type="Proteomes" id="UP000006591">
    <property type="component" value="Chromosome 7"/>
</dbReference>
<protein>
    <submittedName>
        <fullName evidence="2">Uncharacterized protein</fullName>
    </submittedName>
</protein>
<evidence type="ECO:0000256" key="1">
    <source>
        <dbReference type="SAM" id="MobiDB-lite"/>
    </source>
</evidence>
<dbReference type="Gramene" id="ONIVA07G20250.1">
    <property type="protein sequence ID" value="ONIVA07G20250.1"/>
    <property type="gene ID" value="ONIVA07G20250"/>
</dbReference>
<dbReference type="AlphaFoldDB" id="A0A0E0I3G5"/>
<evidence type="ECO:0000313" key="3">
    <source>
        <dbReference type="Proteomes" id="UP000006591"/>
    </source>
</evidence>
<name>A0A0E0I3G5_ORYNI</name>
<proteinExistence type="predicted"/>
<accession>A0A0E0I3G5</accession>
<keyword evidence="3" id="KW-1185">Reference proteome</keyword>
<dbReference type="EnsemblPlants" id="ONIVA07G20250.1">
    <property type="protein sequence ID" value="ONIVA07G20250.1"/>
    <property type="gene ID" value="ONIVA07G20250"/>
</dbReference>
<organism evidence="2">
    <name type="scientific">Oryza nivara</name>
    <name type="common">Indian wild rice</name>
    <name type="synonym">Oryza sativa f. spontanea</name>
    <dbReference type="NCBI Taxonomy" id="4536"/>
    <lineage>
        <taxon>Eukaryota</taxon>
        <taxon>Viridiplantae</taxon>
        <taxon>Streptophyta</taxon>
        <taxon>Embryophyta</taxon>
        <taxon>Tracheophyta</taxon>
        <taxon>Spermatophyta</taxon>
        <taxon>Magnoliopsida</taxon>
        <taxon>Liliopsida</taxon>
        <taxon>Poales</taxon>
        <taxon>Poaceae</taxon>
        <taxon>BOP clade</taxon>
        <taxon>Oryzoideae</taxon>
        <taxon>Oryzeae</taxon>
        <taxon>Oryzinae</taxon>
        <taxon>Oryza</taxon>
    </lineage>
</organism>
<reference evidence="2" key="2">
    <citation type="submission" date="2018-04" db="EMBL/GenBank/DDBJ databases">
        <title>OnivRS2 (Oryza nivara Reference Sequence Version 2).</title>
        <authorList>
            <person name="Zhang J."/>
            <person name="Kudrna D."/>
            <person name="Lee S."/>
            <person name="Talag J."/>
            <person name="Rajasekar S."/>
            <person name="Welchert J."/>
            <person name="Hsing Y.-I."/>
            <person name="Wing R.A."/>
        </authorList>
    </citation>
    <scope>NUCLEOTIDE SEQUENCE [LARGE SCALE GENOMIC DNA]</scope>
    <source>
        <strain evidence="2">SL10</strain>
    </source>
</reference>
<reference evidence="2" key="1">
    <citation type="submission" date="2015-04" db="UniProtKB">
        <authorList>
            <consortium name="EnsemblPlants"/>
        </authorList>
    </citation>
    <scope>IDENTIFICATION</scope>
    <source>
        <strain evidence="2">SL10</strain>
    </source>
</reference>
<feature type="region of interest" description="Disordered" evidence="1">
    <location>
        <begin position="24"/>
        <end position="64"/>
    </location>
</feature>